<feature type="binding site" evidence="12">
    <location>
        <position position="256"/>
    </location>
    <ligand>
        <name>Zn(2+)</name>
        <dbReference type="ChEBI" id="CHEBI:29105"/>
        <label>2</label>
    </ligand>
</feature>
<dbReference type="InterPro" id="IPR008139">
    <property type="entry name" value="SaposinB_dom"/>
</dbReference>
<dbReference type="PROSITE" id="PS50015">
    <property type="entry name" value="SAP_B"/>
    <property type="match status" value="1"/>
</dbReference>
<dbReference type="GO" id="GO:0006685">
    <property type="term" value="P:sphingomyelin catabolic process"/>
    <property type="evidence" value="ECO:0007669"/>
    <property type="project" value="UniProtKB-UniRule"/>
</dbReference>
<dbReference type="Proteomes" id="UP001159042">
    <property type="component" value="Unassembled WGS sequence"/>
</dbReference>
<dbReference type="InterPro" id="IPR029052">
    <property type="entry name" value="Metallo-depent_PP-like"/>
</dbReference>
<keyword evidence="9" id="KW-0325">Glycoprotein</keyword>
<evidence type="ECO:0000259" key="15">
    <source>
        <dbReference type="PROSITE" id="PS50015"/>
    </source>
</evidence>
<dbReference type="EC" id="3.1.4.12" evidence="11"/>
<dbReference type="GO" id="GO:0061750">
    <property type="term" value="F:acid sphingomyelin phosphodiesterase activity"/>
    <property type="evidence" value="ECO:0007669"/>
    <property type="project" value="TreeGrafter"/>
</dbReference>
<comment type="similarity">
    <text evidence="2 11">Belongs to the acid sphingomyelinase family.</text>
</comment>
<dbReference type="InterPro" id="IPR004843">
    <property type="entry name" value="Calcineurin-like_PHP"/>
</dbReference>
<keyword evidence="17" id="KW-1185">Reference proteome</keyword>
<comment type="function">
    <text evidence="11">Converts sphingomyelin to ceramide.</text>
</comment>
<comment type="catalytic activity">
    <reaction evidence="10">
        <text>a sphingomyelin + H2O = phosphocholine + an N-acylsphing-4-enine + H(+)</text>
        <dbReference type="Rhea" id="RHEA:19253"/>
        <dbReference type="ChEBI" id="CHEBI:15377"/>
        <dbReference type="ChEBI" id="CHEBI:15378"/>
        <dbReference type="ChEBI" id="CHEBI:17636"/>
        <dbReference type="ChEBI" id="CHEBI:52639"/>
        <dbReference type="ChEBI" id="CHEBI:295975"/>
        <dbReference type="EC" id="3.1.4.12"/>
    </reaction>
    <physiologicalReaction direction="left-to-right" evidence="10">
        <dbReference type="Rhea" id="RHEA:19254"/>
    </physiologicalReaction>
</comment>
<keyword evidence="11" id="KW-0326">Glycosidase</keyword>
<dbReference type="PANTHER" id="PTHR10340:SF29">
    <property type="entry name" value="SPHINGOMYELIN PHOSPHODIESTERASE"/>
    <property type="match status" value="1"/>
</dbReference>
<dbReference type="GO" id="GO:0046872">
    <property type="term" value="F:metal ion binding"/>
    <property type="evidence" value="ECO:0007669"/>
    <property type="project" value="UniProtKB-KW"/>
</dbReference>
<sequence length="597" mass="67870">METKWFGFLVLCACVCASTSRYIGDGFQLITNVLSEYLQTGISPLYWQNPSPNTLQSDYDLKAVNDSQICLLCDLVADFLIIERKLGVSDVQISAEAHYICTVLEIENSRVCNGVIKPVVEIFTYMIDNDEDISGSRICGLVLSEKNCDTKGNYQWTIDVPPGITIEKPKADATKTFNILHISDIHYDPRYTPGKAKQCGEPLCCQDDQEDGTDASDSCGYWSEYSSADVPLHTLQEAFNHISTTQEFDYIYYTGDTVNHRVWGTSIEANSLDITTVTEQFKKYFDVPVYPVLGNHEPHPVNAWSSEGVVDAALSTRWLFDLAAEQWGEWLTDEAKRTISIGGYYSVSPRKGLRVVVLNNNVCYNENWWLIKENKDPYGQLAWLSGVLLEAEKALESVHILMHMPTGTGSCMSSWSREYGRLIRRFANTITGQFTGHSHKDEMWVYYDSSDPTLAVSVSWNGASLIADKANPSYKLYQIDEGTFDVLDFEEWTFNLTRSNLDAAKNVEWYKLYSFKDAYGVDDLQPADVDNLLTRMTKDHSLIQKYYNYKFRNSDVAVKEGCDEHCEKDLLCNIVTTLHDDDEHCKRLQQLYDENKT</sequence>
<comment type="caution">
    <text evidence="16">The sequence shown here is derived from an EMBL/GenBank/DDBJ whole genome shotgun (WGS) entry which is preliminary data.</text>
</comment>
<evidence type="ECO:0000256" key="7">
    <source>
        <dbReference type="ARBA" id="ARBA00022833"/>
    </source>
</evidence>
<feature type="binding site" evidence="12">
    <location>
        <position position="403"/>
    </location>
    <ligand>
        <name>Zn(2+)</name>
        <dbReference type="ChEBI" id="CHEBI:29105"/>
        <label>2</label>
    </ligand>
</feature>
<evidence type="ECO:0000256" key="1">
    <source>
        <dbReference type="ARBA" id="ARBA00004613"/>
    </source>
</evidence>
<evidence type="ECO:0000256" key="6">
    <source>
        <dbReference type="ARBA" id="ARBA00022801"/>
    </source>
</evidence>
<dbReference type="InterPro" id="IPR011160">
    <property type="entry name" value="Sphingomy_PDE"/>
</dbReference>
<evidence type="ECO:0000256" key="9">
    <source>
        <dbReference type="ARBA" id="ARBA00023180"/>
    </source>
</evidence>
<dbReference type="Pfam" id="PF19272">
    <property type="entry name" value="ASMase_C"/>
    <property type="match status" value="1"/>
</dbReference>
<feature type="binding site" evidence="12">
    <location>
        <position position="437"/>
    </location>
    <ligand>
        <name>Zn(2+)</name>
        <dbReference type="ChEBI" id="CHEBI:29105"/>
        <label>2</label>
    </ligand>
</feature>
<feature type="disulfide bond" evidence="13">
    <location>
        <begin position="363"/>
        <end position="411"/>
    </location>
</feature>
<accession>A0AAV8W8B2</accession>
<evidence type="ECO:0000256" key="8">
    <source>
        <dbReference type="ARBA" id="ARBA00023157"/>
    </source>
</evidence>
<evidence type="ECO:0000256" key="4">
    <source>
        <dbReference type="ARBA" id="ARBA00022723"/>
    </source>
</evidence>
<feature type="binding site" evidence="12">
    <location>
        <position position="184"/>
    </location>
    <ligand>
        <name>Zn(2+)</name>
        <dbReference type="ChEBI" id="CHEBI:29105"/>
        <label>1</label>
    </ligand>
</feature>
<protein>
    <recommendedName>
        <fullName evidence="11">Sphingomyelin phosphodiesterase</fullName>
        <ecNumber evidence="11">3.1.4.12</ecNumber>
    </recommendedName>
</protein>
<dbReference type="GO" id="GO:0016020">
    <property type="term" value="C:membrane"/>
    <property type="evidence" value="ECO:0007669"/>
    <property type="project" value="GOC"/>
</dbReference>
<evidence type="ECO:0000256" key="11">
    <source>
        <dbReference type="PIRNR" id="PIRNR000948"/>
    </source>
</evidence>
<dbReference type="InterPro" id="IPR045473">
    <property type="entry name" value="ASM_C"/>
</dbReference>
<reference evidence="16 17" key="1">
    <citation type="journal article" date="2023" name="Insect Mol. Biol.">
        <title>Genome sequencing provides insights into the evolution of gene families encoding plant cell wall-degrading enzymes in longhorned beetles.</title>
        <authorList>
            <person name="Shin N.R."/>
            <person name="Okamura Y."/>
            <person name="Kirsch R."/>
            <person name="Pauchet Y."/>
        </authorList>
    </citation>
    <scope>NUCLEOTIDE SEQUENCE [LARGE SCALE GENOMIC DNA]</scope>
    <source>
        <strain evidence="16">EAD_L_NR</strain>
    </source>
</reference>
<feature type="chain" id="PRO_5043956241" description="Sphingomyelin phosphodiesterase" evidence="14">
    <location>
        <begin position="18"/>
        <end position="597"/>
    </location>
</feature>
<feature type="domain" description="Saposin B-type" evidence="15">
    <location>
        <begin position="66"/>
        <end position="152"/>
    </location>
</feature>
<comment type="subcellular location">
    <subcellularLocation>
        <location evidence="1">Secreted</location>
    </subcellularLocation>
</comment>
<evidence type="ECO:0000256" key="5">
    <source>
        <dbReference type="ARBA" id="ARBA00022729"/>
    </source>
</evidence>
<feature type="signal peptide" evidence="14">
    <location>
        <begin position="1"/>
        <end position="17"/>
    </location>
</feature>
<evidence type="ECO:0000256" key="2">
    <source>
        <dbReference type="ARBA" id="ARBA00008234"/>
    </source>
</evidence>
<evidence type="ECO:0000256" key="3">
    <source>
        <dbReference type="ARBA" id="ARBA00022525"/>
    </source>
</evidence>
<comment type="cofactor">
    <cofactor evidence="12">
        <name>Zn(2+)</name>
        <dbReference type="ChEBI" id="CHEBI:29105"/>
    </cofactor>
    <text evidence="12">Binds 2 Zn(2+) ions per subunit.</text>
</comment>
<dbReference type="PANTHER" id="PTHR10340">
    <property type="entry name" value="SPHINGOMYELIN PHOSPHODIESTERASE"/>
    <property type="match status" value="1"/>
</dbReference>
<evidence type="ECO:0000313" key="17">
    <source>
        <dbReference type="Proteomes" id="UP001159042"/>
    </source>
</evidence>
<dbReference type="GO" id="GO:0005764">
    <property type="term" value="C:lysosome"/>
    <property type="evidence" value="ECO:0007669"/>
    <property type="project" value="TreeGrafter"/>
</dbReference>
<gene>
    <name evidence="16" type="ORF">NQ315_007749</name>
</gene>
<dbReference type="Gene3D" id="3.60.21.10">
    <property type="match status" value="1"/>
</dbReference>
<feature type="binding site" evidence="12">
    <location>
        <position position="439"/>
    </location>
    <ligand>
        <name>Zn(2+)</name>
        <dbReference type="ChEBI" id="CHEBI:29105"/>
        <label>1</label>
    </ligand>
</feature>
<dbReference type="GO" id="GO:0005615">
    <property type="term" value="C:extracellular space"/>
    <property type="evidence" value="ECO:0007669"/>
    <property type="project" value="TreeGrafter"/>
</dbReference>
<evidence type="ECO:0000256" key="13">
    <source>
        <dbReference type="PIRSR" id="PIRSR000948-2"/>
    </source>
</evidence>
<keyword evidence="4 12" id="KW-0479">Metal-binding</keyword>
<keyword evidence="5 14" id="KW-0732">Signal</keyword>
<dbReference type="SUPFAM" id="SSF56300">
    <property type="entry name" value="Metallo-dependent phosphatases"/>
    <property type="match status" value="1"/>
</dbReference>
<dbReference type="GO" id="GO:0016798">
    <property type="term" value="F:hydrolase activity, acting on glycosyl bonds"/>
    <property type="evidence" value="ECO:0007669"/>
    <property type="project" value="UniProtKB-KW"/>
</dbReference>
<proteinExistence type="inferred from homology"/>
<feature type="binding site" evidence="12">
    <location>
        <position position="295"/>
    </location>
    <ligand>
        <name>Zn(2+)</name>
        <dbReference type="ChEBI" id="CHEBI:29105"/>
        <label>2</label>
    </ligand>
</feature>
<dbReference type="CDD" id="cd00842">
    <property type="entry name" value="MPP_ASMase"/>
    <property type="match status" value="1"/>
</dbReference>
<feature type="disulfide bond" evidence="13">
    <location>
        <begin position="562"/>
        <end position="566"/>
    </location>
</feature>
<dbReference type="AlphaFoldDB" id="A0AAV8W8B2"/>
<dbReference type="GO" id="GO:0046513">
    <property type="term" value="P:ceramide biosynthetic process"/>
    <property type="evidence" value="ECO:0007669"/>
    <property type="project" value="UniProtKB-ARBA"/>
</dbReference>
<dbReference type="PIRSF" id="PIRSF000948">
    <property type="entry name" value="Sphingomy_PDE"/>
    <property type="match status" value="1"/>
</dbReference>
<dbReference type="EMBL" id="JANEYG010000006">
    <property type="protein sequence ID" value="KAJ8922714.1"/>
    <property type="molecule type" value="Genomic_DNA"/>
</dbReference>
<organism evidence="16 17">
    <name type="scientific">Exocentrus adspersus</name>
    <dbReference type="NCBI Taxonomy" id="1586481"/>
    <lineage>
        <taxon>Eukaryota</taxon>
        <taxon>Metazoa</taxon>
        <taxon>Ecdysozoa</taxon>
        <taxon>Arthropoda</taxon>
        <taxon>Hexapoda</taxon>
        <taxon>Insecta</taxon>
        <taxon>Pterygota</taxon>
        <taxon>Neoptera</taxon>
        <taxon>Endopterygota</taxon>
        <taxon>Coleoptera</taxon>
        <taxon>Polyphaga</taxon>
        <taxon>Cucujiformia</taxon>
        <taxon>Chrysomeloidea</taxon>
        <taxon>Cerambycidae</taxon>
        <taxon>Lamiinae</taxon>
        <taxon>Acanthocinini</taxon>
        <taxon>Exocentrus</taxon>
    </lineage>
</organism>
<keyword evidence="7 12" id="KW-0862">Zinc</keyword>
<dbReference type="InterPro" id="IPR041805">
    <property type="entry name" value="ASMase/PPN1_MPP"/>
</dbReference>
<evidence type="ECO:0000256" key="12">
    <source>
        <dbReference type="PIRSR" id="PIRSR000948-1"/>
    </source>
</evidence>
<evidence type="ECO:0000256" key="10">
    <source>
        <dbReference type="ARBA" id="ARBA00047268"/>
    </source>
</evidence>
<feature type="binding site" evidence="12">
    <location>
        <position position="186"/>
    </location>
    <ligand>
        <name>Zn(2+)</name>
        <dbReference type="ChEBI" id="CHEBI:29105"/>
        <label>1</label>
    </ligand>
</feature>
<keyword evidence="3" id="KW-0964">Secreted</keyword>
<keyword evidence="6 11" id="KW-0378">Hydrolase</keyword>
<feature type="disulfide bond" evidence="13">
    <location>
        <begin position="101"/>
        <end position="112"/>
    </location>
</feature>
<dbReference type="Pfam" id="PF00149">
    <property type="entry name" value="Metallophos"/>
    <property type="match status" value="1"/>
</dbReference>
<name>A0AAV8W8B2_9CUCU</name>
<feature type="binding site" evidence="12">
    <location>
        <position position="256"/>
    </location>
    <ligand>
        <name>Zn(2+)</name>
        <dbReference type="ChEBI" id="CHEBI:29105"/>
        <label>1</label>
    </ligand>
</feature>
<evidence type="ECO:0000313" key="16">
    <source>
        <dbReference type="EMBL" id="KAJ8922714.1"/>
    </source>
</evidence>
<evidence type="ECO:0000256" key="14">
    <source>
        <dbReference type="SAM" id="SignalP"/>
    </source>
</evidence>
<feature type="disulfide bond" evidence="13">
    <location>
        <begin position="199"/>
        <end position="204"/>
    </location>
</feature>
<keyword evidence="8 13" id="KW-1015">Disulfide bond</keyword>